<dbReference type="EMBL" id="GGYP01007626">
    <property type="protein sequence ID" value="MDE52397.1"/>
    <property type="molecule type" value="Transcribed_RNA"/>
</dbReference>
<name>A0A6G1SQD8_9ACAR</name>
<evidence type="ECO:0000256" key="1">
    <source>
        <dbReference type="SAM" id="SignalP"/>
    </source>
</evidence>
<gene>
    <name evidence="2" type="primary">ASTA</name>
    <name evidence="2" type="ORF">g.16981</name>
</gene>
<feature type="chain" id="PRO_5026043649" evidence="1">
    <location>
        <begin position="20"/>
        <end position="171"/>
    </location>
</feature>
<reference evidence="2" key="1">
    <citation type="submission" date="2018-10" db="EMBL/GenBank/DDBJ databases">
        <title>Transcriptome assembly of Aceria tosichella (Wheat curl mite) Type 2.</title>
        <authorList>
            <person name="Scully E.D."/>
            <person name="Geib S.M."/>
            <person name="Palmer N.A."/>
            <person name="Gupta A.K."/>
            <person name="Sarath G."/>
            <person name="Tatineni S."/>
        </authorList>
    </citation>
    <scope>NUCLEOTIDE SEQUENCE</scope>
    <source>
        <strain evidence="2">LincolnNE</strain>
    </source>
</reference>
<protein>
    <submittedName>
        <fullName evidence="2">Astakine</fullName>
    </submittedName>
</protein>
<dbReference type="AlphaFoldDB" id="A0A6G1SQD8"/>
<organism evidence="2">
    <name type="scientific">Aceria tosichella</name>
    <name type="common">wheat curl mite</name>
    <dbReference type="NCBI Taxonomy" id="561515"/>
    <lineage>
        <taxon>Eukaryota</taxon>
        <taxon>Metazoa</taxon>
        <taxon>Ecdysozoa</taxon>
        <taxon>Arthropoda</taxon>
        <taxon>Chelicerata</taxon>
        <taxon>Arachnida</taxon>
        <taxon>Acari</taxon>
        <taxon>Acariformes</taxon>
        <taxon>Trombidiformes</taxon>
        <taxon>Prostigmata</taxon>
        <taxon>Eupodina</taxon>
        <taxon>Eriophyoidea</taxon>
        <taxon>Eriophyidae</taxon>
        <taxon>Eriophyinae</taxon>
        <taxon>Aceriini</taxon>
        <taxon>Aceria</taxon>
    </lineage>
</organism>
<proteinExistence type="predicted"/>
<sequence>MRRLLLITIFALIPILAFADLMDNQIEDQHSGVPLGYSYSVQSCRSCGSGECHVMGMQRFSEPICESLGGVGSPCRMWQEPENKTLHFPSSILLCDNVYMQFCPCGPGLVCEEAECRPRTQRMVATGNRDDVLRHIEREERDSFGENKDEMPIAFEPNRSKFSWAVARFRH</sequence>
<keyword evidence="1" id="KW-0732">Signal</keyword>
<feature type="signal peptide" evidence="1">
    <location>
        <begin position="1"/>
        <end position="19"/>
    </location>
</feature>
<dbReference type="Gene3D" id="2.10.80.10">
    <property type="entry name" value="Lipase, subunit A"/>
    <property type="match status" value="1"/>
</dbReference>
<evidence type="ECO:0000313" key="2">
    <source>
        <dbReference type="EMBL" id="MDE52397.1"/>
    </source>
</evidence>
<accession>A0A6G1SQD8</accession>